<proteinExistence type="predicted"/>
<dbReference type="Proteomes" id="UP000697127">
    <property type="component" value="Unassembled WGS sequence"/>
</dbReference>
<keyword evidence="3" id="KW-1185">Reference proteome</keyword>
<sequence length="73" mass="7539">TPAWNSGNRSSWGGDASSNYSNSGGKTEYGGAGSVWGGDSAQNGSNTVDWGVTPSVGDWDAPTPSYVKKEEHD</sequence>
<organism evidence="2 3">
    <name type="scientific">Pichia californica</name>
    <dbReference type="NCBI Taxonomy" id="460514"/>
    <lineage>
        <taxon>Eukaryota</taxon>
        <taxon>Fungi</taxon>
        <taxon>Dikarya</taxon>
        <taxon>Ascomycota</taxon>
        <taxon>Saccharomycotina</taxon>
        <taxon>Pichiomycetes</taxon>
        <taxon>Pichiales</taxon>
        <taxon>Pichiaceae</taxon>
        <taxon>Pichia</taxon>
    </lineage>
</organism>
<feature type="compositionally biased region" description="Gly residues" evidence="1">
    <location>
        <begin position="27"/>
        <end position="36"/>
    </location>
</feature>
<name>A0A9P6WF64_9ASCO</name>
<feature type="compositionally biased region" description="Polar residues" evidence="1">
    <location>
        <begin position="1"/>
        <end position="25"/>
    </location>
</feature>
<comment type="caution">
    <text evidence="2">The sequence shown here is derived from an EMBL/GenBank/DDBJ whole genome shotgun (WGS) entry which is preliminary data.</text>
</comment>
<feature type="region of interest" description="Disordered" evidence="1">
    <location>
        <begin position="1"/>
        <end position="73"/>
    </location>
</feature>
<gene>
    <name evidence="2" type="ORF">C6P40_005476</name>
</gene>
<evidence type="ECO:0000313" key="3">
    <source>
        <dbReference type="Proteomes" id="UP000697127"/>
    </source>
</evidence>
<reference evidence="2" key="1">
    <citation type="submission" date="2020-11" db="EMBL/GenBank/DDBJ databases">
        <title>Kefir isolates.</title>
        <authorList>
            <person name="Marcisauskas S."/>
            <person name="Kim Y."/>
            <person name="Blasche S."/>
        </authorList>
    </citation>
    <scope>NUCLEOTIDE SEQUENCE</scope>
    <source>
        <strain evidence="2">Olga-1</strain>
    </source>
</reference>
<protein>
    <submittedName>
        <fullName evidence="2">Uncharacterized protein</fullName>
    </submittedName>
</protein>
<accession>A0A9P6WF64</accession>
<feature type="non-terminal residue" evidence="2">
    <location>
        <position position="1"/>
    </location>
</feature>
<dbReference type="EMBL" id="PUHW01000975">
    <property type="protein sequence ID" value="KAG0681015.1"/>
    <property type="molecule type" value="Genomic_DNA"/>
</dbReference>
<dbReference type="AlphaFoldDB" id="A0A9P6WF64"/>
<evidence type="ECO:0000256" key="1">
    <source>
        <dbReference type="SAM" id="MobiDB-lite"/>
    </source>
</evidence>
<evidence type="ECO:0000313" key="2">
    <source>
        <dbReference type="EMBL" id="KAG0681015.1"/>
    </source>
</evidence>